<evidence type="ECO:0000256" key="1">
    <source>
        <dbReference type="SAM" id="Phobius"/>
    </source>
</evidence>
<keyword evidence="1" id="KW-1133">Transmembrane helix</keyword>
<name>A0AA86QZF6_9EUKA</name>
<gene>
    <name evidence="3" type="ORF">HINF_LOCUS14801</name>
    <name evidence="2" type="ORF">HINF_LOCUS51716</name>
</gene>
<evidence type="ECO:0008006" key="5">
    <source>
        <dbReference type="Google" id="ProtNLM"/>
    </source>
</evidence>
<keyword evidence="1" id="KW-0472">Membrane</keyword>
<keyword evidence="4" id="KW-1185">Reference proteome</keyword>
<protein>
    <recommendedName>
        <fullName evidence="5">Transmembrane protein</fullName>
    </recommendedName>
</protein>
<proteinExistence type="predicted"/>
<evidence type="ECO:0000313" key="4">
    <source>
        <dbReference type="Proteomes" id="UP001642409"/>
    </source>
</evidence>
<evidence type="ECO:0000313" key="3">
    <source>
        <dbReference type="EMBL" id="CAL5996521.1"/>
    </source>
</evidence>
<dbReference type="EMBL" id="CAXDID020000035">
    <property type="protein sequence ID" value="CAL5996521.1"/>
    <property type="molecule type" value="Genomic_DNA"/>
</dbReference>
<evidence type="ECO:0000313" key="2">
    <source>
        <dbReference type="EMBL" id="CAI9964071.1"/>
    </source>
</evidence>
<accession>A0AA86QZF6</accession>
<dbReference type="EMBL" id="CATOUU010000972">
    <property type="protein sequence ID" value="CAI9964071.1"/>
    <property type="molecule type" value="Genomic_DNA"/>
</dbReference>
<organism evidence="2">
    <name type="scientific">Hexamita inflata</name>
    <dbReference type="NCBI Taxonomy" id="28002"/>
    <lineage>
        <taxon>Eukaryota</taxon>
        <taxon>Metamonada</taxon>
        <taxon>Diplomonadida</taxon>
        <taxon>Hexamitidae</taxon>
        <taxon>Hexamitinae</taxon>
        <taxon>Hexamita</taxon>
    </lineage>
</organism>
<reference evidence="3 4" key="2">
    <citation type="submission" date="2024-07" db="EMBL/GenBank/DDBJ databases">
        <authorList>
            <person name="Akdeniz Z."/>
        </authorList>
    </citation>
    <scope>NUCLEOTIDE SEQUENCE [LARGE SCALE GENOMIC DNA]</scope>
</reference>
<comment type="caution">
    <text evidence="2">The sequence shown here is derived from an EMBL/GenBank/DDBJ whole genome shotgun (WGS) entry which is preliminary data.</text>
</comment>
<dbReference type="AlphaFoldDB" id="A0AA86QZF6"/>
<dbReference type="Proteomes" id="UP001642409">
    <property type="component" value="Unassembled WGS sequence"/>
</dbReference>
<reference evidence="2" key="1">
    <citation type="submission" date="2023-06" db="EMBL/GenBank/DDBJ databases">
        <authorList>
            <person name="Kurt Z."/>
        </authorList>
    </citation>
    <scope>NUCLEOTIDE SEQUENCE</scope>
</reference>
<sequence length="298" mass="34610">MQNEFVLFNSRLRTKINVRYQGAVQQFDQTIRFIFKQIRSTQQSDCFSSSKITFYDQSIRIQAQPGACAKCSVNYFQQIGIVYNKVMLRISIVLNEDHSGLTYFNEFEVSTEIFGKSIDQIIKCDMMSDQRACQEDMPIIVKQLQQNSTINFVFVLKLDDILVYRAIYSPEIAEPQIQKALIYIYNDRICIKYEPYTSEQVIVKIIIGKQSFYIQSKTDTKIDMYCNQLAQVDDESIRYLVKQKERLSATVNINNEVINNVPVVILQSEKHPYFVWIIAAIVILLTFGSVLIISQCQK</sequence>
<feature type="transmembrane region" description="Helical" evidence="1">
    <location>
        <begin position="273"/>
        <end position="293"/>
    </location>
</feature>
<keyword evidence="1" id="KW-0812">Transmembrane</keyword>